<evidence type="ECO:0000256" key="2">
    <source>
        <dbReference type="ARBA" id="ARBA00011901"/>
    </source>
</evidence>
<accession>A0A1T5AHT5</accession>
<dbReference type="Pfam" id="PF01520">
    <property type="entry name" value="Amidase_3"/>
    <property type="match status" value="1"/>
</dbReference>
<dbReference type="STRING" id="572036.SAMN05661099_0738"/>
<comment type="catalytic activity">
    <reaction evidence="1">
        <text>Hydrolyzes the link between N-acetylmuramoyl residues and L-amino acid residues in certain cell-wall glycopeptides.</text>
        <dbReference type="EC" id="3.5.1.28"/>
    </reaction>
</comment>
<name>A0A1T5AHT5_9SPHI</name>
<reference evidence="6" key="1">
    <citation type="submission" date="2017-02" db="EMBL/GenBank/DDBJ databases">
        <authorList>
            <person name="Varghese N."/>
            <person name="Submissions S."/>
        </authorList>
    </citation>
    <scope>NUCLEOTIDE SEQUENCE [LARGE SCALE GENOMIC DNA]</scope>
    <source>
        <strain evidence="6">DSM 22385</strain>
    </source>
</reference>
<dbReference type="GO" id="GO:0008745">
    <property type="term" value="F:N-acetylmuramoyl-L-alanine amidase activity"/>
    <property type="evidence" value="ECO:0007669"/>
    <property type="project" value="UniProtKB-EC"/>
</dbReference>
<dbReference type="Proteomes" id="UP000189981">
    <property type="component" value="Unassembled WGS sequence"/>
</dbReference>
<evidence type="ECO:0000256" key="1">
    <source>
        <dbReference type="ARBA" id="ARBA00001561"/>
    </source>
</evidence>
<evidence type="ECO:0000259" key="4">
    <source>
        <dbReference type="SMART" id="SM00646"/>
    </source>
</evidence>
<feature type="domain" description="MurNAc-LAA" evidence="4">
    <location>
        <begin position="116"/>
        <end position="296"/>
    </location>
</feature>
<dbReference type="GO" id="GO:0009253">
    <property type="term" value="P:peptidoglycan catabolic process"/>
    <property type="evidence" value="ECO:0007669"/>
    <property type="project" value="InterPro"/>
</dbReference>
<organism evidence="5 6">
    <name type="scientific">Daejeonella lutea</name>
    <dbReference type="NCBI Taxonomy" id="572036"/>
    <lineage>
        <taxon>Bacteria</taxon>
        <taxon>Pseudomonadati</taxon>
        <taxon>Bacteroidota</taxon>
        <taxon>Sphingobacteriia</taxon>
        <taxon>Sphingobacteriales</taxon>
        <taxon>Sphingobacteriaceae</taxon>
        <taxon>Daejeonella</taxon>
    </lineage>
</organism>
<dbReference type="PANTHER" id="PTHR30404:SF0">
    <property type="entry name" value="N-ACETYLMURAMOYL-L-ALANINE AMIDASE AMIC"/>
    <property type="match status" value="1"/>
</dbReference>
<dbReference type="InterPro" id="IPR050695">
    <property type="entry name" value="N-acetylmuramoyl_amidase_3"/>
</dbReference>
<dbReference type="SMART" id="SM00646">
    <property type="entry name" value="Ami_3"/>
    <property type="match status" value="1"/>
</dbReference>
<evidence type="ECO:0000313" key="5">
    <source>
        <dbReference type="EMBL" id="SKB34516.1"/>
    </source>
</evidence>
<gene>
    <name evidence="5" type="ORF">SAMN05661099_0738</name>
</gene>
<dbReference type="InterPro" id="IPR002508">
    <property type="entry name" value="MurNAc-LAA_cat"/>
</dbReference>
<protein>
    <recommendedName>
        <fullName evidence="2">N-acetylmuramoyl-L-alanine amidase</fullName>
        <ecNumber evidence="2">3.5.1.28</ecNumber>
    </recommendedName>
</protein>
<dbReference type="PANTHER" id="PTHR30404">
    <property type="entry name" value="N-ACETYLMURAMOYL-L-ALANINE AMIDASE"/>
    <property type="match status" value="1"/>
</dbReference>
<evidence type="ECO:0000256" key="3">
    <source>
        <dbReference type="ARBA" id="ARBA00022801"/>
    </source>
</evidence>
<dbReference type="Gene3D" id="3.40.630.40">
    <property type="entry name" value="Zn-dependent exopeptidases"/>
    <property type="match status" value="1"/>
</dbReference>
<keyword evidence="6" id="KW-1185">Reference proteome</keyword>
<keyword evidence="3" id="KW-0378">Hydrolase</keyword>
<dbReference type="EC" id="3.5.1.28" evidence="2"/>
<sequence length="307" mass="34478">MMNIIFAMIDNNIRSKLMKNIPLIRYIYVLLPVLLLITLTSFSTTSTEVPYRIKTIVIDAGHGGHDGATRGLFSKEKDIALQVALKLGKAIEANLKDVKVVLTRSTDVFVPLYERIGIANNIKADLFISIHCNSMPIKRVIVGYGKDSRGRKIPRYANRQSTSTRGTETFVSGFGRLDEQDVVIRENESILLEKDYKNNYEGYDPKDPESIIMLSLMKNAFREQSIKLASYMQDEYVLAGRTDRGVKEQSLAVLAKAGMPAVLTEIGFVSNPEEEEYMNSEAGQNEIVINLLKAIQTYKKQAELSDK</sequence>
<evidence type="ECO:0000313" key="6">
    <source>
        <dbReference type="Proteomes" id="UP000189981"/>
    </source>
</evidence>
<dbReference type="GO" id="GO:0030288">
    <property type="term" value="C:outer membrane-bounded periplasmic space"/>
    <property type="evidence" value="ECO:0007669"/>
    <property type="project" value="TreeGrafter"/>
</dbReference>
<dbReference type="CDD" id="cd02696">
    <property type="entry name" value="MurNAc-LAA"/>
    <property type="match status" value="1"/>
</dbReference>
<dbReference type="AlphaFoldDB" id="A0A1T5AHT5"/>
<proteinExistence type="predicted"/>
<dbReference type="SUPFAM" id="SSF53187">
    <property type="entry name" value="Zn-dependent exopeptidases"/>
    <property type="match status" value="1"/>
</dbReference>
<dbReference type="EMBL" id="FUYR01000001">
    <property type="protein sequence ID" value="SKB34516.1"/>
    <property type="molecule type" value="Genomic_DNA"/>
</dbReference>